<accession>A0ABW1G2M3</accession>
<dbReference type="RefSeq" id="WP_380583344.1">
    <property type="nucleotide sequence ID" value="NZ_JBHSQJ010000055.1"/>
</dbReference>
<comment type="caution">
    <text evidence="2">The sequence shown here is derived from an EMBL/GenBank/DDBJ whole genome shotgun (WGS) entry which is preliminary data.</text>
</comment>
<keyword evidence="1" id="KW-0812">Transmembrane</keyword>
<evidence type="ECO:0000256" key="1">
    <source>
        <dbReference type="SAM" id="Phobius"/>
    </source>
</evidence>
<gene>
    <name evidence="2" type="ORF">ACFP3V_14140</name>
</gene>
<organism evidence="2 3">
    <name type="scientific">Streptacidiphilus monticola</name>
    <dbReference type="NCBI Taxonomy" id="2161674"/>
    <lineage>
        <taxon>Bacteria</taxon>
        <taxon>Bacillati</taxon>
        <taxon>Actinomycetota</taxon>
        <taxon>Actinomycetes</taxon>
        <taxon>Kitasatosporales</taxon>
        <taxon>Streptomycetaceae</taxon>
        <taxon>Streptacidiphilus</taxon>
    </lineage>
</organism>
<proteinExistence type="predicted"/>
<keyword evidence="3" id="KW-1185">Reference proteome</keyword>
<protein>
    <recommendedName>
        <fullName evidence="4">DUF1345 domain-containing protein</fullName>
    </recommendedName>
</protein>
<keyword evidence="1" id="KW-0472">Membrane</keyword>
<sequence>MASSTGPDAPGRAAPERPDARGERWWPVALAVVVAAGLHVALPARYRVDPPWVVPVVLFILLAVLVVGDPGRIDRQKAWLRVATDAMIAFVTVANLVAAGLLVADILTGNKVFANNATGLLATGGVVWITNVIAFALWYWDLDRGGAASRAHPARAPDPAFVFPEMQHSSHRPAWTPGFADYLSLAFWTATALSPTDVSAIRPWAKLLMMTEAAVSLVIAALVIARAINILQ</sequence>
<dbReference type="EMBL" id="JBHSQJ010000055">
    <property type="protein sequence ID" value="MFC5908348.1"/>
    <property type="molecule type" value="Genomic_DNA"/>
</dbReference>
<dbReference type="Proteomes" id="UP001596174">
    <property type="component" value="Unassembled WGS sequence"/>
</dbReference>
<evidence type="ECO:0000313" key="2">
    <source>
        <dbReference type="EMBL" id="MFC5908348.1"/>
    </source>
</evidence>
<evidence type="ECO:0008006" key="4">
    <source>
        <dbReference type="Google" id="ProtNLM"/>
    </source>
</evidence>
<feature type="transmembrane region" description="Helical" evidence="1">
    <location>
        <begin position="25"/>
        <end position="46"/>
    </location>
</feature>
<name>A0ABW1G2M3_9ACTN</name>
<feature type="transmembrane region" description="Helical" evidence="1">
    <location>
        <begin position="207"/>
        <end position="228"/>
    </location>
</feature>
<evidence type="ECO:0000313" key="3">
    <source>
        <dbReference type="Proteomes" id="UP001596174"/>
    </source>
</evidence>
<feature type="transmembrane region" description="Helical" evidence="1">
    <location>
        <begin position="82"/>
        <end position="107"/>
    </location>
</feature>
<feature type="transmembrane region" description="Helical" evidence="1">
    <location>
        <begin position="52"/>
        <end position="70"/>
    </location>
</feature>
<keyword evidence="1" id="KW-1133">Transmembrane helix</keyword>
<feature type="transmembrane region" description="Helical" evidence="1">
    <location>
        <begin position="119"/>
        <end position="140"/>
    </location>
</feature>
<reference evidence="3" key="1">
    <citation type="journal article" date="2019" name="Int. J. Syst. Evol. Microbiol.">
        <title>The Global Catalogue of Microorganisms (GCM) 10K type strain sequencing project: providing services to taxonomists for standard genome sequencing and annotation.</title>
        <authorList>
            <consortium name="The Broad Institute Genomics Platform"/>
            <consortium name="The Broad Institute Genome Sequencing Center for Infectious Disease"/>
            <person name="Wu L."/>
            <person name="Ma J."/>
        </authorList>
    </citation>
    <scope>NUCLEOTIDE SEQUENCE [LARGE SCALE GENOMIC DNA]</scope>
    <source>
        <strain evidence="3">JCM 4816</strain>
    </source>
</reference>